<feature type="compositionally biased region" description="Low complexity" evidence="1">
    <location>
        <begin position="129"/>
        <end position="179"/>
    </location>
</feature>
<protein>
    <submittedName>
        <fullName evidence="2">Uncharacterized protein</fullName>
    </submittedName>
</protein>
<feature type="region of interest" description="Disordered" evidence="1">
    <location>
        <begin position="128"/>
        <end position="183"/>
    </location>
</feature>
<feature type="compositionally biased region" description="Polar residues" evidence="1">
    <location>
        <begin position="30"/>
        <end position="39"/>
    </location>
</feature>
<evidence type="ECO:0000313" key="2">
    <source>
        <dbReference type="EnsemblMetazoa" id="AQUA004824-PA"/>
    </source>
</evidence>
<feature type="compositionally biased region" description="Basic and acidic residues" evidence="1">
    <location>
        <begin position="12"/>
        <end position="27"/>
    </location>
</feature>
<keyword evidence="3" id="KW-1185">Reference proteome</keyword>
<reference evidence="2" key="1">
    <citation type="submission" date="2020-05" db="UniProtKB">
        <authorList>
            <consortium name="EnsemblMetazoa"/>
        </authorList>
    </citation>
    <scope>IDENTIFICATION</scope>
    <source>
        <strain evidence="2">SANGQUA</strain>
    </source>
</reference>
<dbReference type="VEuPathDB" id="VectorBase:AQUA004824"/>
<organism evidence="2 3">
    <name type="scientific">Anopheles quadriannulatus</name>
    <name type="common">Mosquito</name>
    <dbReference type="NCBI Taxonomy" id="34691"/>
    <lineage>
        <taxon>Eukaryota</taxon>
        <taxon>Metazoa</taxon>
        <taxon>Ecdysozoa</taxon>
        <taxon>Arthropoda</taxon>
        <taxon>Hexapoda</taxon>
        <taxon>Insecta</taxon>
        <taxon>Pterygota</taxon>
        <taxon>Neoptera</taxon>
        <taxon>Endopterygota</taxon>
        <taxon>Diptera</taxon>
        <taxon>Nematocera</taxon>
        <taxon>Culicoidea</taxon>
        <taxon>Culicidae</taxon>
        <taxon>Anophelinae</taxon>
        <taxon>Anopheles</taxon>
    </lineage>
</organism>
<name>A0A182X4U6_ANOQN</name>
<evidence type="ECO:0000313" key="3">
    <source>
        <dbReference type="Proteomes" id="UP000076407"/>
    </source>
</evidence>
<feature type="region of interest" description="Disordered" evidence="1">
    <location>
        <begin position="1"/>
        <end position="44"/>
    </location>
</feature>
<dbReference type="Proteomes" id="UP000076407">
    <property type="component" value="Unassembled WGS sequence"/>
</dbReference>
<sequence>MTSQEANAKTRKPADSCDGDNKAKEAVSSEGETSANKLSTGEEVPIMIHAAPTTNASKRASTKSTIQAALTRLVKVQHLEREMALKKFELKMANLKFEQEKIRLQFEYERESIRSSVKKTFTEQINCKQLQQQQQQHQPQHHLPQQRQPQQQQPQHQQPQQQQPQQHKQYQQPQQHQQPCDVATNESACIKSGTPSAVAVRDEIVLPELDAEGRRSSEQHNTALLHDASRMWVPREPFGVVSVIPSQHGQQTVDTPDDGSAPALLLSQLARCASVTGKPKPSERSCTGGAARDDSTVRRTNLAISACGNSRQHEFANTRSFKQLPVCRFKNRTVDSTVPERGVEVNDRDSTHRFSGITRDLQHRQLCNREKPFEIDEP</sequence>
<accession>A0A182X4U6</accession>
<dbReference type="AlphaFoldDB" id="A0A182X4U6"/>
<dbReference type="EnsemblMetazoa" id="AQUA004824-RA">
    <property type="protein sequence ID" value="AQUA004824-PA"/>
    <property type="gene ID" value="AQUA004824"/>
</dbReference>
<proteinExistence type="predicted"/>
<dbReference type="STRING" id="34691.A0A182X4U6"/>
<evidence type="ECO:0000256" key="1">
    <source>
        <dbReference type="SAM" id="MobiDB-lite"/>
    </source>
</evidence>